<dbReference type="InterPro" id="IPR001300">
    <property type="entry name" value="Peptidase_C2_calpain_cat"/>
</dbReference>
<evidence type="ECO:0000259" key="6">
    <source>
        <dbReference type="PROSITE" id="PS50203"/>
    </source>
</evidence>
<keyword evidence="3 5" id="KW-0378">Hydrolase</keyword>
<dbReference type="GO" id="GO:0004198">
    <property type="term" value="F:calcium-dependent cysteine-type endopeptidase activity"/>
    <property type="evidence" value="ECO:0007669"/>
    <property type="project" value="InterPro"/>
</dbReference>
<feature type="active site" evidence="5">
    <location>
        <position position="443"/>
    </location>
</feature>
<dbReference type="GO" id="GO:0006508">
    <property type="term" value="P:proteolysis"/>
    <property type="evidence" value="ECO:0007669"/>
    <property type="project" value="UniProtKB-KW"/>
</dbReference>
<evidence type="ECO:0000256" key="3">
    <source>
        <dbReference type="ARBA" id="ARBA00022801"/>
    </source>
</evidence>
<feature type="domain" description="Calpain catalytic" evidence="6">
    <location>
        <begin position="259"/>
        <end position="446"/>
    </location>
</feature>
<evidence type="ECO:0000313" key="8">
    <source>
        <dbReference type="Proteomes" id="UP000236754"/>
    </source>
</evidence>
<organism evidence="7 8">
    <name type="scientific">Actinacidiphila yanglinensis</name>
    <dbReference type="NCBI Taxonomy" id="310779"/>
    <lineage>
        <taxon>Bacteria</taxon>
        <taxon>Bacillati</taxon>
        <taxon>Actinomycetota</taxon>
        <taxon>Actinomycetes</taxon>
        <taxon>Kitasatosporales</taxon>
        <taxon>Streptomycetaceae</taxon>
        <taxon>Actinacidiphila</taxon>
    </lineage>
</organism>
<dbReference type="PROSITE" id="PS50203">
    <property type="entry name" value="CALPAIN_CAT"/>
    <property type="match status" value="1"/>
</dbReference>
<protein>
    <submittedName>
        <fullName evidence="7">Calpain family cysteine protease</fullName>
    </submittedName>
</protein>
<dbReference type="SMART" id="SM00230">
    <property type="entry name" value="CysPc"/>
    <property type="match status" value="1"/>
</dbReference>
<keyword evidence="2 5" id="KW-0645">Protease</keyword>
<accession>A0A1H6E9V6</accession>
<dbReference type="Pfam" id="PF00648">
    <property type="entry name" value="Peptidase_C2"/>
    <property type="match status" value="1"/>
</dbReference>
<dbReference type="AlphaFoldDB" id="A0A1H6E9V6"/>
<dbReference type="OrthoDB" id="4617536at2"/>
<keyword evidence="4 5" id="KW-0788">Thiol protease</keyword>
<name>A0A1H6E9V6_9ACTN</name>
<reference evidence="7 8" key="1">
    <citation type="submission" date="2016-10" db="EMBL/GenBank/DDBJ databases">
        <authorList>
            <person name="de Groot N.N."/>
        </authorList>
    </citation>
    <scope>NUCLEOTIDE SEQUENCE [LARGE SCALE GENOMIC DNA]</scope>
    <source>
        <strain evidence="7 8">CGMCC 4.2023</strain>
    </source>
</reference>
<dbReference type="PANTHER" id="PTHR10183">
    <property type="entry name" value="CALPAIN"/>
    <property type="match status" value="1"/>
</dbReference>
<evidence type="ECO:0000256" key="5">
    <source>
        <dbReference type="PROSITE-ProRule" id="PRU00239"/>
    </source>
</evidence>
<comment type="similarity">
    <text evidence="1">Belongs to the peptidase C2 family.</text>
</comment>
<keyword evidence="8" id="KW-1185">Reference proteome</keyword>
<evidence type="ECO:0000256" key="2">
    <source>
        <dbReference type="ARBA" id="ARBA00022670"/>
    </source>
</evidence>
<evidence type="ECO:0000256" key="4">
    <source>
        <dbReference type="ARBA" id="ARBA00022807"/>
    </source>
</evidence>
<dbReference type="PANTHER" id="PTHR10183:SF379">
    <property type="entry name" value="CALPAIN-5"/>
    <property type="match status" value="1"/>
</dbReference>
<dbReference type="GO" id="GO:0005737">
    <property type="term" value="C:cytoplasm"/>
    <property type="evidence" value="ECO:0007669"/>
    <property type="project" value="TreeGrafter"/>
</dbReference>
<gene>
    <name evidence="7" type="ORF">SAMN05216223_12925</name>
</gene>
<feature type="active site" evidence="5">
    <location>
        <position position="270"/>
    </location>
</feature>
<dbReference type="EMBL" id="FNVU01000029">
    <property type="protein sequence ID" value="SEG94051.1"/>
    <property type="molecule type" value="Genomic_DNA"/>
</dbReference>
<dbReference type="SUPFAM" id="SSF54001">
    <property type="entry name" value="Cysteine proteinases"/>
    <property type="match status" value="1"/>
</dbReference>
<sequence length="481" mass="52263">MGDFHGFDTAKIRTMAGDMKNAGPGARTLHGELASVLRDAQALLKGAQPASKSPVLEALIPQVLPLLYAGLPASLHAELDTTADSIRRRCAQLDRVHTLEEQGYSIDPGLDFDDEKAPDKKNIDDALAYFDDHIDDSGGFLWENSAQGAKEVLKRFSSLTPTELDAVMSRMSVDQLKKLNAQVGEGSTFWGAGDSDGTVKAQWVNLLTSELGPTTLARMQSTLTHLPWQPNLHTDYVKNLKYQAIDGTLYGPSGDIDLPKDMSQGDDGDCWFLASLAAVSARDPGFVRDHIKVNPNGTYTVTLYRAPVPNIDGLTGQPVEVTVDNQLPVDHSGKPVYAPTPDNVMWVAIYEKAYAQFSGGYQNISGGLGDQGMHEITGLPTTLTTPGSMSLADMNQKIKEGHAVTVDSVPHLNSVDDRLVGEHEYSVQSVNTEAHPPTITLFNPWGRNSEKMNPPVPATVTVTESQYQQYFREVSSTKTRA</sequence>
<evidence type="ECO:0000313" key="7">
    <source>
        <dbReference type="EMBL" id="SEG94051.1"/>
    </source>
</evidence>
<dbReference type="Proteomes" id="UP000236754">
    <property type="component" value="Unassembled WGS sequence"/>
</dbReference>
<dbReference type="PRINTS" id="PR00704">
    <property type="entry name" value="CALPAIN"/>
</dbReference>
<feature type="active site" evidence="5">
    <location>
        <position position="423"/>
    </location>
</feature>
<dbReference type="InterPro" id="IPR038765">
    <property type="entry name" value="Papain-like_cys_pep_sf"/>
</dbReference>
<evidence type="ECO:0000256" key="1">
    <source>
        <dbReference type="ARBA" id="ARBA00007623"/>
    </source>
</evidence>
<proteinExistence type="inferred from homology"/>
<dbReference type="InterPro" id="IPR022684">
    <property type="entry name" value="Calpain_cysteine_protease"/>
</dbReference>
<dbReference type="RefSeq" id="WP_103890688.1">
    <property type="nucleotide sequence ID" value="NZ_FNVU01000029.1"/>
</dbReference>